<feature type="domain" description="HTH rpiR-type" evidence="1">
    <location>
        <begin position="1"/>
        <end position="77"/>
    </location>
</feature>
<dbReference type="RefSeq" id="WP_010967268.1">
    <property type="nucleotide sequence ID" value="NC_017327.1"/>
</dbReference>
<reference evidence="2 3" key="1">
    <citation type="journal article" date="2011" name="J. Biotechnol.">
        <title>The complete genome sequence of the dominant Sinorhizobium meliloti field isolate SM11 extends the S. meliloti pan-genome.</title>
        <authorList>
            <person name="Schneiker-Bekel S."/>
            <person name="Wibberg D."/>
            <person name="Bekel T."/>
            <person name="Blom J."/>
            <person name="Linke B."/>
            <person name="Neuweger H."/>
            <person name="Stiens M."/>
            <person name="Vorholter F.J."/>
            <person name="Weidner S."/>
            <person name="Goesmann A."/>
            <person name="Puhler A."/>
            <person name="Schluter A."/>
        </authorList>
    </citation>
    <scope>NUCLEOTIDE SEQUENCE [LARGE SCALE GENOMIC DNA]</scope>
    <source>
        <strain evidence="2 3">SM11</strain>
        <plasmid evidence="3">pSmeSM11c</plasmid>
    </source>
</reference>
<dbReference type="GO" id="GO:0097367">
    <property type="term" value="F:carbohydrate derivative binding"/>
    <property type="evidence" value="ECO:0007669"/>
    <property type="project" value="InterPro"/>
</dbReference>
<dbReference type="PATRIC" id="fig|707241.3.peg.5443"/>
<dbReference type="InterPro" id="IPR009057">
    <property type="entry name" value="Homeodomain-like_sf"/>
</dbReference>
<dbReference type="InterPro" id="IPR046348">
    <property type="entry name" value="SIS_dom_sf"/>
</dbReference>
<gene>
    <name evidence="2" type="ordered locus">SM11_pC1525</name>
</gene>
<dbReference type="KEGG" id="smx:SM11_pC1525"/>
<dbReference type="HOGENOM" id="CLU_055769_1_2_5"/>
<protein>
    <submittedName>
        <fullName evidence="2">Transcriptional regulator, RpiR family</fullName>
    </submittedName>
</protein>
<dbReference type="PROSITE" id="PS51071">
    <property type="entry name" value="HTH_RPIR"/>
    <property type="match status" value="1"/>
</dbReference>
<dbReference type="Gene3D" id="3.40.50.10490">
    <property type="entry name" value="Glucose-6-phosphate isomerase like protein, domain 1"/>
    <property type="match status" value="1"/>
</dbReference>
<evidence type="ECO:0000313" key="2">
    <source>
        <dbReference type="EMBL" id="AEH82598.1"/>
    </source>
</evidence>
<dbReference type="Pfam" id="PF01380">
    <property type="entry name" value="SIS"/>
    <property type="match status" value="1"/>
</dbReference>
<dbReference type="GO" id="GO:0003677">
    <property type="term" value="F:DNA binding"/>
    <property type="evidence" value="ECO:0007669"/>
    <property type="project" value="InterPro"/>
</dbReference>
<dbReference type="EMBL" id="CP001831">
    <property type="protein sequence ID" value="AEH82598.1"/>
    <property type="molecule type" value="Genomic_DNA"/>
</dbReference>
<dbReference type="AlphaFoldDB" id="F7XC11"/>
<geneLocation type="plasmid" evidence="2 3">
    <name>pSmeSM11c</name>
</geneLocation>
<dbReference type="PANTHER" id="PTHR30514">
    <property type="entry name" value="GLUCOKINASE"/>
    <property type="match status" value="1"/>
</dbReference>
<dbReference type="InterPro" id="IPR036388">
    <property type="entry name" value="WH-like_DNA-bd_sf"/>
</dbReference>
<dbReference type="InterPro" id="IPR047640">
    <property type="entry name" value="RpiR-like"/>
</dbReference>
<evidence type="ECO:0000313" key="3">
    <source>
        <dbReference type="Proteomes" id="UP000009045"/>
    </source>
</evidence>
<accession>F7XC11</accession>
<proteinExistence type="predicted"/>
<sequence>MLIAERVQTIADTLTPAERRLVKEIIAKPRDVALGTAGELARRTGVHEATASRLARKLGFETYAGFRHAIRDEFIVKTDPALRVRRTLETSRGHGMLEMLVQQEIEALTRLSSYVDEERLAAAAAALSDRRRIFIFARGNAETLAVLMNRRLRRMAFETVLVCGDSRDIAEQILSMGPDDALLVFAFRRQPRAYAPLIERAGKVGAVSVVVSGTVGPSLSPKADHLLAAPRAGDADAFQTLTVPMAICNGLILSMAQSDEVRSLSNLEQLGELIGELEGR</sequence>
<dbReference type="GO" id="GO:0003700">
    <property type="term" value="F:DNA-binding transcription factor activity"/>
    <property type="evidence" value="ECO:0007669"/>
    <property type="project" value="InterPro"/>
</dbReference>
<organism evidence="2 3">
    <name type="scientific">Sinorhizobium meliloti (strain SM11)</name>
    <dbReference type="NCBI Taxonomy" id="707241"/>
    <lineage>
        <taxon>Bacteria</taxon>
        <taxon>Pseudomonadati</taxon>
        <taxon>Pseudomonadota</taxon>
        <taxon>Alphaproteobacteria</taxon>
        <taxon>Hyphomicrobiales</taxon>
        <taxon>Rhizobiaceae</taxon>
        <taxon>Sinorhizobium/Ensifer group</taxon>
        <taxon>Sinorhizobium</taxon>
    </lineage>
</organism>
<dbReference type="InterPro" id="IPR000281">
    <property type="entry name" value="HTH_RpiR"/>
</dbReference>
<keyword evidence="2" id="KW-0614">Plasmid</keyword>
<dbReference type="Pfam" id="PF01418">
    <property type="entry name" value="HTH_6"/>
    <property type="match status" value="1"/>
</dbReference>
<evidence type="ECO:0000259" key="1">
    <source>
        <dbReference type="PROSITE" id="PS51071"/>
    </source>
</evidence>
<dbReference type="SUPFAM" id="SSF46689">
    <property type="entry name" value="Homeodomain-like"/>
    <property type="match status" value="1"/>
</dbReference>
<dbReference type="GO" id="GO:1901135">
    <property type="term" value="P:carbohydrate derivative metabolic process"/>
    <property type="evidence" value="ECO:0007669"/>
    <property type="project" value="InterPro"/>
</dbReference>
<name>F7XC11_SINMM</name>
<dbReference type="InterPro" id="IPR001347">
    <property type="entry name" value="SIS_dom"/>
</dbReference>
<dbReference type="PANTHER" id="PTHR30514:SF18">
    <property type="entry name" value="RPIR-FAMILY TRANSCRIPTIONAL REGULATOR"/>
    <property type="match status" value="1"/>
</dbReference>
<dbReference type="Proteomes" id="UP000009045">
    <property type="component" value="Plasmid pSmeSM11c"/>
</dbReference>
<dbReference type="SUPFAM" id="SSF53697">
    <property type="entry name" value="SIS domain"/>
    <property type="match status" value="1"/>
</dbReference>
<dbReference type="Gene3D" id="1.10.10.10">
    <property type="entry name" value="Winged helix-like DNA-binding domain superfamily/Winged helix DNA-binding domain"/>
    <property type="match status" value="1"/>
</dbReference>